<gene>
    <name evidence="4" type="ORF">GCM10011511_40230</name>
</gene>
<dbReference type="Pfam" id="PF22680">
    <property type="entry name" value="Glyco_hydro_123_N_2"/>
    <property type="match status" value="1"/>
</dbReference>
<evidence type="ECO:0000259" key="2">
    <source>
        <dbReference type="Pfam" id="PF13320"/>
    </source>
</evidence>
<feature type="domain" description="Glycoside hydrolase 123 N-terminal" evidence="3">
    <location>
        <begin position="65"/>
        <end position="205"/>
    </location>
</feature>
<evidence type="ECO:0008006" key="6">
    <source>
        <dbReference type="Google" id="ProtNLM"/>
    </source>
</evidence>
<dbReference type="AlphaFoldDB" id="A0A8J2XUV8"/>
<evidence type="ECO:0000313" key="5">
    <source>
        <dbReference type="Proteomes" id="UP000607559"/>
    </source>
</evidence>
<evidence type="ECO:0000313" key="4">
    <source>
        <dbReference type="EMBL" id="GGB12543.1"/>
    </source>
</evidence>
<dbReference type="Pfam" id="PF13320">
    <property type="entry name" value="GH123_cat"/>
    <property type="match status" value="1"/>
</dbReference>
<feature type="domain" description="Glycoside hydrolase 123 catalytic" evidence="2">
    <location>
        <begin position="237"/>
        <end position="547"/>
    </location>
</feature>
<keyword evidence="5" id="KW-1185">Reference proteome</keyword>
<protein>
    <recommendedName>
        <fullName evidence="6">DUF4091 domain-containing protein</fullName>
    </recommendedName>
</protein>
<dbReference type="EMBL" id="BMJC01000004">
    <property type="protein sequence ID" value="GGB12543.1"/>
    <property type="molecule type" value="Genomic_DNA"/>
</dbReference>
<dbReference type="RefSeq" id="WP_188935048.1">
    <property type="nucleotide sequence ID" value="NZ_BMJC01000004.1"/>
</dbReference>
<reference evidence="4" key="2">
    <citation type="submission" date="2020-09" db="EMBL/GenBank/DDBJ databases">
        <authorList>
            <person name="Sun Q."/>
            <person name="Zhou Y."/>
        </authorList>
    </citation>
    <scope>NUCLEOTIDE SEQUENCE</scope>
    <source>
        <strain evidence="4">CGMCC 1.15448</strain>
    </source>
</reference>
<feature type="chain" id="PRO_5035278230" description="DUF4091 domain-containing protein" evidence="1">
    <location>
        <begin position="21"/>
        <end position="604"/>
    </location>
</feature>
<keyword evidence="1" id="KW-0732">Signal</keyword>
<organism evidence="4 5">
    <name type="scientific">Puia dinghuensis</name>
    <dbReference type="NCBI Taxonomy" id="1792502"/>
    <lineage>
        <taxon>Bacteria</taxon>
        <taxon>Pseudomonadati</taxon>
        <taxon>Bacteroidota</taxon>
        <taxon>Chitinophagia</taxon>
        <taxon>Chitinophagales</taxon>
        <taxon>Chitinophagaceae</taxon>
        <taxon>Puia</taxon>
    </lineage>
</organism>
<accession>A0A8J2XUV8</accession>
<evidence type="ECO:0000256" key="1">
    <source>
        <dbReference type="SAM" id="SignalP"/>
    </source>
</evidence>
<dbReference type="Proteomes" id="UP000607559">
    <property type="component" value="Unassembled WGS sequence"/>
</dbReference>
<comment type="caution">
    <text evidence="4">The sequence shown here is derived from an EMBL/GenBank/DDBJ whole genome shotgun (WGS) entry which is preliminary data.</text>
</comment>
<dbReference type="InterPro" id="IPR025150">
    <property type="entry name" value="GH123_cat"/>
</dbReference>
<dbReference type="InterPro" id="IPR053850">
    <property type="entry name" value="Glyco_hydro_123_N_2"/>
</dbReference>
<proteinExistence type="predicted"/>
<evidence type="ECO:0000259" key="3">
    <source>
        <dbReference type="Pfam" id="PF22680"/>
    </source>
</evidence>
<reference evidence="4" key="1">
    <citation type="journal article" date="2014" name="Int. J. Syst. Evol. Microbiol.">
        <title>Complete genome sequence of Corynebacterium casei LMG S-19264T (=DSM 44701T), isolated from a smear-ripened cheese.</title>
        <authorList>
            <consortium name="US DOE Joint Genome Institute (JGI-PGF)"/>
            <person name="Walter F."/>
            <person name="Albersmeier A."/>
            <person name="Kalinowski J."/>
            <person name="Ruckert C."/>
        </authorList>
    </citation>
    <scope>NUCLEOTIDE SEQUENCE</scope>
    <source>
        <strain evidence="4">CGMCC 1.15448</strain>
    </source>
</reference>
<name>A0A8J2XUV8_9BACT</name>
<sequence>MKKILAAIIIYSLFPTLTNAQIEKAAIDLNNLQAPQPHYLPEYIFDSTTDATRWLDEKHGLKVSFASTDRHYFRTEVPDVKETTTWQAVGWKGERLNALVLVWSPDTLEQVRFIIHDLVNSRGPVMDKKNIQMNMVRYVVSNYPYNTPNATCDVSPYKKAYLMPDRFEAFEQFAVPGRTVRPVWISIDIPSAIVPGVYNGNLEVRCKNYNALLHISVKVQQEQLPAPHEWKYRLDLWQNPWVVAWYNHVRPWSEEHKMLLKKHLALYAGAGGKYITTYAVHSPWADNSYMIEETMIQWIRKKDSSWKFDYHIFDEYVRLAMEAGIDKAITIYTPVPWGNRFRYLDETTGDYMYEEWAPGSEAFKKAWNAFLSHLQIHLQKQGWLDKTYLGINENTMEQTLAAIRVIRAHSKKWKITYAGDWHPELDTLLNDYCFLYGKEPDVNAVKGRAARGFTSTYYICCNPPKPNDFVFSPPVEGRWLSWYAAAHGYNGFLRWAYDAWPADPSRDARHAIWPAGDCFLVYPGGNSCIRFEKLREGIVDYEKIRILKEKASASPDKKIKNLIKELNDHLQTFLLEHDFNTEKIIADMDKSKKIMEELSDELAR</sequence>
<feature type="signal peptide" evidence="1">
    <location>
        <begin position="1"/>
        <end position="20"/>
    </location>
</feature>